<proteinExistence type="predicted"/>
<feature type="domain" description="DUF8182" evidence="2">
    <location>
        <begin position="98"/>
        <end position="181"/>
    </location>
</feature>
<name>A0A975AVX2_9THEO</name>
<evidence type="ECO:0000313" key="3">
    <source>
        <dbReference type="EMBL" id="QSZ27457.1"/>
    </source>
</evidence>
<dbReference type="KEGG" id="aaut:ACETAC_00550"/>
<evidence type="ECO:0000259" key="2">
    <source>
        <dbReference type="Pfam" id="PF26554"/>
    </source>
</evidence>
<dbReference type="EMBL" id="CP060096">
    <property type="protein sequence ID" value="QSZ27457.1"/>
    <property type="molecule type" value="Genomic_DNA"/>
</dbReference>
<dbReference type="RefSeq" id="WP_284680157.1">
    <property type="nucleotide sequence ID" value="NZ_CP060096.1"/>
</dbReference>
<dbReference type="InterPro" id="IPR058495">
    <property type="entry name" value="DUF8182"/>
</dbReference>
<dbReference type="Proteomes" id="UP000671913">
    <property type="component" value="Chromosome"/>
</dbReference>
<evidence type="ECO:0000313" key="4">
    <source>
        <dbReference type="Proteomes" id="UP000671913"/>
    </source>
</evidence>
<evidence type="ECO:0000259" key="1">
    <source>
        <dbReference type="Pfam" id="PF11823"/>
    </source>
</evidence>
<sequence>MVIGWFWKKRHELSEEVLERGLVLFHTVEQAIAGEKALKKAGITCRLVAPPPHLRKGCDVGVEIVLMEQTAVEKVLKEAGTPFIEVVHPKGERELLNIEKVTRLDNYVMVKAGNMKLTFDKNTGIIVNISGGGCPDIPYLYSQLVDKHLEEVTRPKELGRTLCALMLDRGWERALALWKGEELCSS</sequence>
<protein>
    <submittedName>
        <fullName evidence="3">DUF3343 domain-containing protein</fullName>
    </submittedName>
</protein>
<accession>A0A975AVX2</accession>
<reference evidence="3" key="1">
    <citation type="submission" date="2020-08" db="EMBL/GenBank/DDBJ databases">
        <title>Genomic insights into the carbon and energy metabolism of the first obligate autotrophic acetogenic bacterium Aceticella autotrophica gen. nov., sp. nov.</title>
        <authorList>
            <person name="Toshchakov S.V."/>
            <person name="Elcheninov A.G."/>
            <person name="Kublanov I.V."/>
            <person name="Frolov E.N."/>
            <person name="Lebedinsky A.V."/>
        </authorList>
    </citation>
    <scope>NUCLEOTIDE SEQUENCE</scope>
    <source>
        <strain evidence="3">3443-3Ac</strain>
    </source>
</reference>
<dbReference type="InterPro" id="IPR021778">
    <property type="entry name" value="Se/S_carrier-like"/>
</dbReference>
<dbReference type="AlphaFoldDB" id="A0A975AVX2"/>
<dbReference type="Pfam" id="PF26554">
    <property type="entry name" value="DUF8182"/>
    <property type="match status" value="1"/>
</dbReference>
<organism evidence="3 4">
    <name type="scientific">Aceticella autotrophica</name>
    <dbReference type="NCBI Taxonomy" id="2755338"/>
    <lineage>
        <taxon>Bacteria</taxon>
        <taxon>Bacillati</taxon>
        <taxon>Bacillota</taxon>
        <taxon>Clostridia</taxon>
        <taxon>Thermoanaerobacterales</taxon>
        <taxon>Thermoanaerobacteraceae</taxon>
        <taxon>Aceticella</taxon>
    </lineage>
</organism>
<gene>
    <name evidence="3" type="ORF">ACETAC_00550</name>
</gene>
<feature type="domain" description="Putative Se/S carrier protein-like" evidence="1">
    <location>
        <begin position="21"/>
        <end position="86"/>
    </location>
</feature>
<dbReference type="Pfam" id="PF11823">
    <property type="entry name" value="Se_S_carrier"/>
    <property type="match status" value="1"/>
</dbReference>
<keyword evidence="4" id="KW-1185">Reference proteome</keyword>